<feature type="transmembrane region" description="Helical" evidence="6">
    <location>
        <begin position="248"/>
        <end position="269"/>
    </location>
</feature>
<dbReference type="FunFam" id="1.20.1250.20:FF:000196">
    <property type="entry name" value="MFS toxin efflux pump (AflT)"/>
    <property type="match status" value="1"/>
</dbReference>
<keyword evidence="3 6" id="KW-1133">Transmembrane helix</keyword>
<evidence type="ECO:0000256" key="2">
    <source>
        <dbReference type="ARBA" id="ARBA00022692"/>
    </source>
</evidence>
<dbReference type="InterPro" id="IPR011701">
    <property type="entry name" value="MFS"/>
</dbReference>
<feature type="domain" description="Major facilitator superfamily (MFS) profile" evidence="7">
    <location>
        <begin position="54"/>
        <end position="542"/>
    </location>
</feature>
<dbReference type="CDD" id="cd17502">
    <property type="entry name" value="MFS_Azr1_MDR_like"/>
    <property type="match status" value="1"/>
</dbReference>
<organism evidence="8 9">
    <name type="scientific">Exophiala bonariae</name>
    <dbReference type="NCBI Taxonomy" id="1690606"/>
    <lineage>
        <taxon>Eukaryota</taxon>
        <taxon>Fungi</taxon>
        <taxon>Dikarya</taxon>
        <taxon>Ascomycota</taxon>
        <taxon>Pezizomycotina</taxon>
        <taxon>Eurotiomycetes</taxon>
        <taxon>Chaetothyriomycetidae</taxon>
        <taxon>Chaetothyriales</taxon>
        <taxon>Herpotrichiellaceae</taxon>
        <taxon>Exophiala</taxon>
    </lineage>
</organism>
<dbReference type="Pfam" id="PF07690">
    <property type="entry name" value="MFS_1"/>
    <property type="match status" value="1"/>
</dbReference>
<evidence type="ECO:0000313" key="8">
    <source>
        <dbReference type="EMBL" id="KAK5056629.1"/>
    </source>
</evidence>
<feature type="transmembrane region" description="Helical" evidence="6">
    <location>
        <begin position="448"/>
        <end position="469"/>
    </location>
</feature>
<feature type="transmembrane region" description="Helical" evidence="6">
    <location>
        <begin position="177"/>
        <end position="198"/>
    </location>
</feature>
<dbReference type="GO" id="GO:0005886">
    <property type="term" value="C:plasma membrane"/>
    <property type="evidence" value="ECO:0007669"/>
    <property type="project" value="TreeGrafter"/>
</dbReference>
<feature type="region of interest" description="Disordered" evidence="5">
    <location>
        <begin position="1"/>
        <end position="44"/>
    </location>
</feature>
<feature type="transmembrane region" description="Helical" evidence="6">
    <location>
        <begin position="89"/>
        <end position="106"/>
    </location>
</feature>
<evidence type="ECO:0000256" key="5">
    <source>
        <dbReference type="SAM" id="MobiDB-lite"/>
    </source>
</evidence>
<feature type="region of interest" description="Disordered" evidence="5">
    <location>
        <begin position="542"/>
        <end position="571"/>
    </location>
</feature>
<dbReference type="PANTHER" id="PTHR23501:SF201">
    <property type="entry name" value="MFS AFLATOXIN EFFLUX PUMP"/>
    <property type="match status" value="1"/>
</dbReference>
<dbReference type="PRINTS" id="PR01036">
    <property type="entry name" value="TCRTETB"/>
</dbReference>
<dbReference type="FunFam" id="1.20.1720.10:FF:000012">
    <property type="entry name" value="MFS toxin efflux pump (AflT)"/>
    <property type="match status" value="1"/>
</dbReference>
<feature type="transmembrane region" description="Helical" evidence="6">
    <location>
        <begin position="118"/>
        <end position="138"/>
    </location>
</feature>
<proteinExistence type="predicted"/>
<protein>
    <recommendedName>
        <fullName evidence="7">Major facilitator superfamily (MFS) profile domain-containing protein</fullName>
    </recommendedName>
</protein>
<dbReference type="PROSITE" id="PS50850">
    <property type="entry name" value="MFS"/>
    <property type="match status" value="1"/>
</dbReference>
<dbReference type="InterPro" id="IPR036259">
    <property type="entry name" value="MFS_trans_sf"/>
</dbReference>
<evidence type="ECO:0000256" key="6">
    <source>
        <dbReference type="SAM" id="Phobius"/>
    </source>
</evidence>
<dbReference type="AlphaFoldDB" id="A0AAV9NGF3"/>
<dbReference type="EMBL" id="JAVRRD010000007">
    <property type="protein sequence ID" value="KAK5056629.1"/>
    <property type="molecule type" value="Genomic_DNA"/>
</dbReference>
<feature type="transmembrane region" description="Helical" evidence="6">
    <location>
        <begin position="52"/>
        <end position="77"/>
    </location>
</feature>
<evidence type="ECO:0000256" key="3">
    <source>
        <dbReference type="ARBA" id="ARBA00022989"/>
    </source>
</evidence>
<dbReference type="GO" id="GO:0022857">
    <property type="term" value="F:transmembrane transporter activity"/>
    <property type="evidence" value="ECO:0007669"/>
    <property type="project" value="InterPro"/>
</dbReference>
<dbReference type="PANTHER" id="PTHR23501">
    <property type="entry name" value="MAJOR FACILITATOR SUPERFAMILY"/>
    <property type="match status" value="1"/>
</dbReference>
<feature type="transmembrane region" description="Helical" evidence="6">
    <location>
        <begin position="382"/>
        <end position="403"/>
    </location>
</feature>
<feature type="transmembrane region" description="Helical" evidence="6">
    <location>
        <begin position="281"/>
        <end position="298"/>
    </location>
</feature>
<reference evidence="8 9" key="1">
    <citation type="submission" date="2023-08" db="EMBL/GenBank/DDBJ databases">
        <title>Black Yeasts Isolated from many extreme environments.</title>
        <authorList>
            <person name="Coleine C."/>
            <person name="Stajich J.E."/>
            <person name="Selbmann L."/>
        </authorList>
    </citation>
    <scope>NUCLEOTIDE SEQUENCE [LARGE SCALE GENOMIC DNA]</scope>
    <source>
        <strain evidence="8 9">CCFEE 5792</strain>
    </source>
</reference>
<name>A0AAV9NGF3_9EURO</name>
<feature type="transmembrane region" description="Helical" evidence="6">
    <location>
        <begin position="144"/>
        <end position="170"/>
    </location>
</feature>
<sequence>MSQARPSQEHGDNPETQPGAPHLESQLDNEKTDDNNELPDTTAAYPPTRRTIAIMIPLFLTSFLIALDRLIIGVAVPSITDQFHSLGDVGWYGSAYLLTSCSFMMVGGKLYTLFNPKWVYLASLIVFELGSAVCGGAPNSKSLIVGRAIAGLGQACLLQGAIIIIVYVVPLHKRPQLMGLIGMVFGIACAIGPLVGGAFTSGPGWRWCFWINLPCGGIVFALLILFLQIPSKMLERKPETYREKVKRIDLLGATFLPSSVVCLLLALQWGGLEYSWSNFRVVIPLVFSGLLFIMFTIVQKWRGDAALLPSHIFRNRTVLAGAWFSFFSGATLQTLLFYLPIWFQAIKGSSPIRSGILILPMVIGIVVSSLSTGILTKKLGYYTQWLILSSVLTPIGAGLISTITPSTPGGTLIGYQALAGLGIGFGAQQPSVAAQTALPRKDVAIGASLMMFCQVLGGAVFICVGNNIFQSALVSNLASVAGIDLISVAKVGATDLRDMVPAELLPNVLVAYNAALRDLFYLVTGLACVMIFGALAVEWKSVKDKSKRQTQKKDPQALADADGTEAAGEKA</sequence>
<accession>A0AAV9NGF3</accession>
<evidence type="ECO:0000313" key="9">
    <source>
        <dbReference type="Proteomes" id="UP001358417"/>
    </source>
</evidence>
<dbReference type="RefSeq" id="XP_064708345.1">
    <property type="nucleotide sequence ID" value="XM_064855685.1"/>
</dbReference>
<feature type="transmembrane region" description="Helical" evidence="6">
    <location>
        <begin position="519"/>
        <end position="539"/>
    </location>
</feature>
<dbReference type="InterPro" id="IPR020846">
    <property type="entry name" value="MFS_dom"/>
</dbReference>
<keyword evidence="4 6" id="KW-0472">Membrane</keyword>
<dbReference type="Proteomes" id="UP001358417">
    <property type="component" value="Unassembled WGS sequence"/>
</dbReference>
<evidence type="ECO:0000256" key="4">
    <source>
        <dbReference type="ARBA" id="ARBA00023136"/>
    </source>
</evidence>
<comment type="caution">
    <text evidence="8">The sequence shown here is derived from an EMBL/GenBank/DDBJ whole genome shotgun (WGS) entry which is preliminary data.</text>
</comment>
<keyword evidence="2 6" id="KW-0812">Transmembrane</keyword>
<evidence type="ECO:0000256" key="1">
    <source>
        <dbReference type="ARBA" id="ARBA00004141"/>
    </source>
</evidence>
<feature type="transmembrane region" description="Helical" evidence="6">
    <location>
        <begin position="318"/>
        <end position="343"/>
    </location>
</feature>
<comment type="subcellular location">
    <subcellularLocation>
        <location evidence="1">Membrane</location>
        <topology evidence="1">Multi-pass membrane protein</topology>
    </subcellularLocation>
</comment>
<feature type="transmembrane region" description="Helical" evidence="6">
    <location>
        <begin position="355"/>
        <end position="375"/>
    </location>
</feature>
<dbReference type="Gene3D" id="1.20.1250.20">
    <property type="entry name" value="MFS general substrate transporter like domains"/>
    <property type="match status" value="1"/>
</dbReference>
<dbReference type="GeneID" id="89980308"/>
<keyword evidence="9" id="KW-1185">Reference proteome</keyword>
<gene>
    <name evidence="8" type="ORF">LTR84_012161</name>
</gene>
<feature type="transmembrane region" description="Helical" evidence="6">
    <location>
        <begin position="204"/>
        <end position="227"/>
    </location>
</feature>
<dbReference type="SUPFAM" id="SSF103473">
    <property type="entry name" value="MFS general substrate transporter"/>
    <property type="match status" value="1"/>
</dbReference>
<evidence type="ECO:0000259" key="7">
    <source>
        <dbReference type="PROSITE" id="PS50850"/>
    </source>
</evidence>